<dbReference type="AlphaFoldDB" id="R4KNT5"/>
<organism evidence="1 2">
    <name type="scientific">Desulfoscipio gibsoniae DSM 7213</name>
    <dbReference type="NCBI Taxonomy" id="767817"/>
    <lineage>
        <taxon>Bacteria</taxon>
        <taxon>Bacillati</taxon>
        <taxon>Bacillota</taxon>
        <taxon>Clostridia</taxon>
        <taxon>Eubacteriales</taxon>
        <taxon>Desulfallaceae</taxon>
        <taxon>Desulfoscipio</taxon>
    </lineage>
</organism>
<protein>
    <submittedName>
        <fullName evidence="1">Uncharacterized protein</fullName>
    </submittedName>
</protein>
<evidence type="ECO:0000313" key="1">
    <source>
        <dbReference type="EMBL" id="AGL03227.1"/>
    </source>
</evidence>
<dbReference type="KEGG" id="dgi:Desgi_3941"/>
<sequence>MATSTFDKRMIVTNPESVEKLYQILTSEKRNKPINKELFSPSERLRSEQILTQCLSRSKR</sequence>
<evidence type="ECO:0000313" key="2">
    <source>
        <dbReference type="Proteomes" id="UP000013520"/>
    </source>
</evidence>
<dbReference type="EMBL" id="CP003273">
    <property type="protein sequence ID" value="AGL03227.1"/>
    <property type="molecule type" value="Genomic_DNA"/>
</dbReference>
<dbReference type="HOGENOM" id="CLU_2933817_0_0_9"/>
<reference evidence="1 2" key="1">
    <citation type="submission" date="2012-01" db="EMBL/GenBank/DDBJ databases">
        <title>Complete sequence of Desulfotomaculum gibsoniae DSM 7213.</title>
        <authorList>
            <consortium name="US DOE Joint Genome Institute"/>
            <person name="Lucas S."/>
            <person name="Han J."/>
            <person name="Lapidus A."/>
            <person name="Cheng J.-F."/>
            <person name="Goodwin L."/>
            <person name="Pitluck S."/>
            <person name="Peters L."/>
            <person name="Ovchinnikova G."/>
            <person name="Teshima H."/>
            <person name="Detter J.C."/>
            <person name="Han C."/>
            <person name="Tapia R."/>
            <person name="Land M."/>
            <person name="Hauser L."/>
            <person name="Kyrpides N."/>
            <person name="Ivanova N."/>
            <person name="Pagani I."/>
            <person name="Parshina S."/>
            <person name="Plugge C."/>
            <person name="Muyzer G."/>
            <person name="Kuever J."/>
            <person name="Ivanova A."/>
            <person name="Nazina T."/>
            <person name="Klenk H.-P."/>
            <person name="Brambilla E."/>
            <person name="Spring S."/>
            <person name="Stams A.F."/>
            <person name="Woyke T."/>
        </authorList>
    </citation>
    <scope>NUCLEOTIDE SEQUENCE [LARGE SCALE GENOMIC DNA]</scope>
    <source>
        <strain evidence="1 2">DSM 7213</strain>
    </source>
</reference>
<accession>R4KNT5</accession>
<dbReference type="Proteomes" id="UP000013520">
    <property type="component" value="Chromosome"/>
</dbReference>
<name>R4KNT5_9FIRM</name>
<gene>
    <name evidence="1" type="ORF">Desgi_3941</name>
</gene>
<keyword evidence="2" id="KW-1185">Reference proteome</keyword>
<proteinExistence type="predicted"/>